<dbReference type="EMBL" id="CP114768">
    <property type="protein sequence ID" value="WBA44174.1"/>
    <property type="molecule type" value="Genomic_DNA"/>
</dbReference>
<sequence length="98" mass="10639">MKKGETEAEGTAVQDYSLFFSARVGGTETRQLLVTHPAFDDEMIDILFVGDLDGDSIPDVIINKSNHYNVTNPALFLSKPAGKGTLLKEVGEHRSIGC</sequence>
<geneLocation type="plasmid" evidence="1 2">
    <name>unnamed1</name>
</geneLocation>
<name>A0ABY7LWA7_9BACT</name>
<proteinExistence type="predicted"/>
<reference evidence="1 2" key="1">
    <citation type="submission" date="2022-12" db="EMBL/GenBank/DDBJ databases">
        <title>Hymenobacter canadensis sp. nov. isolated from lake water of the Cambridge Bay, Canada.</title>
        <authorList>
            <person name="Kim W.H."/>
            <person name="Lee Y.M."/>
        </authorList>
    </citation>
    <scope>NUCLEOTIDE SEQUENCE [LARGE SCALE GENOMIC DNA]</scope>
    <source>
        <strain evidence="1 2">PAMC 29467</strain>
        <plasmid evidence="1 2">unnamed1</plasmid>
    </source>
</reference>
<dbReference type="SUPFAM" id="SSF69318">
    <property type="entry name" value="Integrin alpha N-terminal domain"/>
    <property type="match status" value="1"/>
</dbReference>
<keyword evidence="2" id="KW-1185">Reference proteome</keyword>
<dbReference type="Proteomes" id="UP001211005">
    <property type="component" value="Plasmid unnamed1"/>
</dbReference>
<organism evidence="1 2">
    <name type="scientific">Hymenobacter canadensis</name>
    <dbReference type="NCBI Taxonomy" id="2999067"/>
    <lineage>
        <taxon>Bacteria</taxon>
        <taxon>Pseudomonadati</taxon>
        <taxon>Bacteroidota</taxon>
        <taxon>Cytophagia</taxon>
        <taxon>Cytophagales</taxon>
        <taxon>Hymenobacteraceae</taxon>
        <taxon>Hymenobacter</taxon>
    </lineage>
</organism>
<evidence type="ECO:0000313" key="2">
    <source>
        <dbReference type="Proteomes" id="UP001211005"/>
    </source>
</evidence>
<evidence type="ECO:0008006" key="3">
    <source>
        <dbReference type="Google" id="ProtNLM"/>
    </source>
</evidence>
<keyword evidence="1" id="KW-0614">Plasmid</keyword>
<gene>
    <name evidence="1" type="ORF">O3303_20010</name>
</gene>
<accession>A0ABY7LWA7</accession>
<dbReference type="RefSeq" id="WP_269562204.1">
    <property type="nucleotide sequence ID" value="NZ_CP114768.1"/>
</dbReference>
<dbReference type="InterPro" id="IPR028994">
    <property type="entry name" value="Integrin_alpha_N"/>
</dbReference>
<evidence type="ECO:0000313" key="1">
    <source>
        <dbReference type="EMBL" id="WBA44174.1"/>
    </source>
</evidence>
<protein>
    <recommendedName>
        <fullName evidence="3">VCBS repeat-containing protein</fullName>
    </recommendedName>
</protein>